<evidence type="ECO:0000313" key="2">
    <source>
        <dbReference type="EMBL" id="GMI33266.1"/>
    </source>
</evidence>
<keyword evidence="3" id="KW-1185">Reference proteome</keyword>
<accession>A0ABQ6MVD3</accession>
<feature type="domain" description="Rab-GAP TBC" evidence="1">
    <location>
        <begin position="88"/>
        <end position="252"/>
    </location>
</feature>
<dbReference type="PANTHER" id="PTHR47219:SF9">
    <property type="entry name" value="GTPASE ACTIVATING PROTEIN AND CENTROSOME-ASSOCIATED, ISOFORM B"/>
    <property type="match status" value="1"/>
</dbReference>
<dbReference type="InterPro" id="IPR000195">
    <property type="entry name" value="Rab-GAP-TBC_dom"/>
</dbReference>
<reference evidence="2 3" key="1">
    <citation type="journal article" date="2023" name="Commun. Biol.">
        <title>Genome analysis of Parmales, the sister group of diatoms, reveals the evolutionary specialization of diatoms from phago-mixotrophs to photoautotrophs.</title>
        <authorList>
            <person name="Ban H."/>
            <person name="Sato S."/>
            <person name="Yoshikawa S."/>
            <person name="Yamada K."/>
            <person name="Nakamura Y."/>
            <person name="Ichinomiya M."/>
            <person name="Sato N."/>
            <person name="Blanc-Mathieu R."/>
            <person name="Endo H."/>
            <person name="Kuwata A."/>
            <person name="Ogata H."/>
        </authorList>
    </citation>
    <scope>NUCLEOTIDE SEQUENCE [LARGE SCALE GENOMIC DNA]</scope>
</reference>
<protein>
    <recommendedName>
        <fullName evidence="1">Rab-GAP TBC domain-containing protein</fullName>
    </recommendedName>
</protein>
<feature type="non-terminal residue" evidence="2">
    <location>
        <position position="1"/>
    </location>
</feature>
<dbReference type="Gene3D" id="1.10.10.750">
    <property type="entry name" value="Ypt/Rab-GAP domain of gyp1p, domain 1"/>
    <property type="match status" value="1"/>
</dbReference>
<evidence type="ECO:0000313" key="3">
    <source>
        <dbReference type="Proteomes" id="UP001165060"/>
    </source>
</evidence>
<dbReference type="Pfam" id="PF00566">
    <property type="entry name" value="RabGAP-TBC"/>
    <property type="match status" value="1"/>
</dbReference>
<dbReference type="InterPro" id="IPR035969">
    <property type="entry name" value="Rab-GAP_TBC_sf"/>
</dbReference>
<evidence type="ECO:0000259" key="1">
    <source>
        <dbReference type="PROSITE" id="PS50086"/>
    </source>
</evidence>
<name>A0ABQ6MVD3_9STRA</name>
<dbReference type="Gene3D" id="1.10.472.80">
    <property type="entry name" value="Ypt/Rab-GAP domain of gyp1p, domain 3"/>
    <property type="match status" value="1"/>
</dbReference>
<dbReference type="PROSITE" id="PS50086">
    <property type="entry name" value="TBC_RABGAP"/>
    <property type="match status" value="1"/>
</dbReference>
<dbReference type="SMART" id="SM00164">
    <property type="entry name" value="TBC"/>
    <property type="match status" value="1"/>
</dbReference>
<dbReference type="PANTHER" id="PTHR47219">
    <property type="entry name" value="RAB GTPASE-ACTIVATING PROTEIN 1-LIKE"/>
    <property type="match status" value="1"/>
</dbReference>
<sequence>PPPFPRYGFILSPASASSNGGSRATQVSIPPSELARRSALEGKRAGKWVAMLKEHEAAAAADPALLGRAQSGLCAGDPELLKKRVRKGVPDIVRGRVWNLLGGVPGLMRANPDKYAILLEKSATFVPSRDIRETIMRDINRTFPKHAMFASAGPGQNSLRNVLVAYSLYDEEVGYCQGLGFIAALFLTYMPEEEAFWQIVSVMNRSPTNIRLLYIDGMPLAQKTLYVGDRLIKKFFPKLHKHLQRECCDISM</sequence>
<dbReference type="Gene3D" id="1.10.8.270">
    <property type="entry name" value="putative rabgap domain of human tbc1 domain family member 14 like domains"/>
    <property type="match status" value="1"/>
</dbReference>
<organism evidence="2 3">
    <name type="scientific">Tetraparma gracilis</name>
    <dbReference type="NCBI Taxonomy" id="2962635"/>
    <lineage>
        <taxon>Eukaryota</taxon>
        <taxon>Sar</taxon>
        <taxon>Stramenopiles</taxon>
        <taxon>Ochrophyta</taxon>
        <taxon>Bolidophyceae</taxon>
        <taxon>Parmales</taxon>
        <taxon>Triparmaceae</taxon>
        <taxon>Tetraparma</taxon>
    </lineage>
</organism>
<dbReference type="Proteomes" id="UP001165060">
    <property type="component" value="Unassembled WGS sequence"/>
</dbReference>
<dbReference type="InterPro" id="IPR050302">
    <property type="entry name" value="Rab_GAP_TBC_domain"/>
</dbReference>
<dbReference type="SUPFAM" id="SSF47923">
    <property type="entry name" value="Ypt/Rab-GAP domain of gyp1p"/>
    <property type="match status" value="1"/>
</dbReference>
<gene>
    <name evidence="2" type="ORF">TeGR_g6285</name>
</gene>
<comment type="caution">
    <text evidence="2">The sequence shown here is derived from an EMBL/GenBank/DDBJ whole genome shotgun (WGS) entry which is preliminary data.</text>
</comment>
<proteinExistence type="predicted"/>
<dbReference type="EMBL" id="BRYB01001768">
    <property type="protein sequence ID" value="GMI33266.1"/>
    <property type="molecule type" value="Genomic_DNA"/>
</dbReference>